<proteinExistence type="predicted"/>
<evidence type="ECO:0000256" key="3">
    <source>
        <dbReference type="SAM" id="Phobius"/>
    </source>
</evidence>
<evidence type="ECO:0000256" key="1">
    <source>
        <dbReference type="ARBA" id="ARBA00004370"/>
    </source>
</evidence>
<dbReference type="PANTHER" id="PTHR37042">
    <property type="entry name" value="OUTER MEMBRANE PROTEIN RV1973"/>
    <property type="match status" value="1"/>
</dbReference>
<keyword evidence="5" id="KW-1185">Reference proteome</keyword>
<comment type="caution">
    <text evidence="4">The sequence shown here is derived from an EMBL/GenBank/DDBJ whole genome shotgun (WGS) entry which is preliminary data.</text>
</comment>
<accession>A0ABR6BDH7</accession>
<dbReference type="PANTHER" id="PTHR37042:SF4">
    <property type="entry name" value="OUTER MEMBRANE PROTEIN RV1973"/>
    <property type="match status" value="1"/>
</dbReference>
<dbReference type="EMBL" id="JACJID010000002">
    <property type="protein sequence ID" value="MBA8924925.1"/>
    <property type="molecule type" value="Genomic_DNA"/>
</dbReference>
<dbReference type="Proteomes" id="UP000517916">
    <property type="component" value="Unassembled WGS sequence"/>
</dbReference>
<organism evidence="4 5">
    <name type="scientific">Kutzneria viridogrisea</name>
    <dbReference type="NCBI Taxonomy" id="47990"/>
    <lineage>
        <taxon>Bacteria</taxon>
        <taxon>Bacillati</taxon>
        <taxon>Actinomycetota</taxon>
        <taxon>Actinomycetes</taxon>
        <taxon>Pseudonocardiales</taxon>
        <taxon>Pseudonocardiaceae</taxon>
        <taxon>Kutzneria</taxon>
    </lineage>
</organism>
<evidence type="ECO:0000313" key="4">
    <source>
        <dbReference type="EMBL" id="MBA8924925.1"/>
    </source>
</evidence>
<reference evidence="4 5" key="1">
    <citation type="submission" date="2020-08" db="EMBL/GenBank/DDBJ databases">
        <title>Genomic Encyclopedia of Archaeal and Bacterial Type Strains, Phase II (KMG-II): from individual species to whole genera.</title>
        <authorList>
            <person name="Goeker M."/>
        </authorList>
    </citation>
    <scope>NUCLEOTIDE SEQUENCE [LARGE SCALE GENOMIC DNA]</scope>
    <source>
        <strain evidence="4 5">DSM 43850</strain>
    </source>
</reference>
<dbReference type="RefSeq" id="WP_030110903.1">
    <property type="nucleotide sequence ID" value="NZ_BAAABQ010000010.1"/>
</dbReference>
<protein>
    <submittedName>
        <fullName evidence="4">Mce-associated membrane protein</fullName>
    </submittedName>
</protein>
<evidence type="ECO:0000256" key="2">
    <source>
        <dbReference type="ARBA" id="ARBA00023136"/>
    </source>
</evidence>
<sequence>MTQRLPAVASPPVLITAALAVAATLVAAWFGWSWWSAAHDESAAFSRDRDQVLRVGEQAVVGMNTLDYRSVQPGLASWQSLTTGDLHDQLVRDNPSYVSKIQEAKTATTAKLVDAAVTELDQHAGRAAVLAVLDITVTPQQGQPVTKRNRFQGQLTRTDAGWKLSALGQVPVGTAQ</sequence>
<keyword evidence="3" id="KW-1133">Transmembrane helix</keyword>
<keyword evidence="2 3" id="KW-0472">Membrane</keyword>
<keyword evidence="3" id="KW-0812">Transmembrane</keyword>
<comment type="subcellular location">
    <subcellularLocation>
        <location evidence="1">Membrane</location>
    </subcellularLocation>
</comment>
<feature type="transmembrane region" description="Helical" evidence="3">
    <location>
        <begin position="12"/>
        <end position="35"/>
    </location>
</feature>
<name>A0ABR6BDH7_9PSEU</name>
<evidence type="ECO:0000313" key="5">
    <source>
        <dbReference type="Proteomes" id="UP000517916"/>
    </source>
</evidence>
<gene>
    <name evidence="4" type="ORF">BC739_002124</name>
</gene>